<dbReference type="Gene3D" id="3.40.630.30">
    <property type="match status" value="1"/>
</dbReference>
<keyword evidence="8" id="KW-1185">Reference proteome</keyword>
<sequence>MAIDLDPSSFIFRPIQPSDIARIFELESDGFPSDEAASLETIQYRHSVVPDLFIGAYDQDQRLHGFINATRANSDSLDHHSLTHHDPNGKNILIHSVCVDRHHRRRKLATRMLRQYITLCSQAGNVSNILLVCHKELKSLYLGVGFVDRGPSTLEHGPREWFEMGLELSPQTNPTNLFCPQERCRSIILKKGVGRLIERETCPLPVDAVKRSTSCWLVPSPISFENIGFSKPIVGSSSSNALPAETRWLSCGACDFGPLGWTESSINLAQEFSNNPKSNRLSEILFLLACDRVVNN</sequence>
<proteinExistence type="predicted"/>
<evidence type="ECO:0000256" key="2">
    <source>
        <dbReference type="ARBA" id="ARBA00022658"/>
    </source>
</evidence>
<keyword evidence="4" id="KW-0653">Protein transport</keyword>
<evidence type="ECO:0000313" key="8">
    <source>
        <dbReference type="Proteomes" id="UP000765509"/>
    </source>
</evidence>
<dbReference type="GO" id="GO:0007264">
    <property type="term" value="P:small GTPase-mediated signal transduction"/>
    <property type="evidence" value="ECO:0007669"/>
    <property type="project" value="InterPro"/>
</dbReference>
<dbReference type="InterPro" id="IPR007515">
    <property type="entry name" value="Mss4"/>
</dbReference>
<dbReference type="GO" id="GO:0004059">
    <property type="term" value="F:aralkylamine N-acetyltransferase activity"/>
    <property type="evidence" value="ECO:0007669"/>
    <property type="project" value="TreeGrafter"/>
</dbReference>
<protein>
    <recommendedName>
        <fullName evidence="6">N-acetyltransferase domain-containing protein</fullName>
    </recommendedName>
</protein>
<keyword evidence="1" id="KW-0813">Transport</keyword>
<dbReference type="OrthoDB" id="2504607at2759"/>
<dbReference type="CDD" id="cd04301">
    <property type="entry name" value="NAT_SF"/>
    <property type="match status" value="1"/>
</dbReference>
<dbReference type="InterPro" id="IPR011057">
    <property type="entry name" value="Mss4-like_sf"/>
</dbReference>
<keyword evidence="3" id="KW-0808">Transferase</keyword>
<organism evidence="7 8">
    <name type="scientific">Austropuccinia psidii MF-1</name>
    <dbReference type="NCBI Taxonomy" id="1389203"/>
    <lineage>
        <taxon>Eukaryota</taxon>
        <taxon>Fungi</taxon>
        <taxon>Dikarya</taxon>
        <taxon>Basidiomycota</taxon>
        <taxon>Pucciniomycotina</taxon>
        <taxon>Pucciniomycetes</taxon>
        <taxon>Pucciniales</taxon>
        <taxon>Sphaerophragmiaceae</taxon>
        <taxon>Austropuccinia</taxon>
    </lineage>
</organism>
<dbReference type="EMBL" id="AVOT02036991">
    <property type="protein sequence ID" value="MBW0531612.1"/>
    <property type="molecule type" value="Genomic_DNA"/>
</dbReference>
<evidence type="ECO:0000256" key="5">
    <source>
        <dbReference type="ARBA" id="ARBA00023315"/>
    </source>
</evidence>
<feature type="domain" description="N-acetyltransferase" evidence="6">
    <location>
        <begin position="10"/>
        <end position="169"/>
    </location>
</feature>
<dbReference type="SUPFAM" id="SSF51316">
    <property type="entry name" value="Mss4-like"/>
    <property type="match status" value="1"/>
</dbReference>
<dbReference type="PROSITE" id="PS51186">
    <property type="entry name" value="GNAT"/>
    <property type="match status" value="1"/>
</dbReference>
<dbReference type="PROSITE" id="PS51796">
    <property type="entry name" value="MSS4"/>
    <property type="match status" value="1"/>
</dbReference>
<dbReference type="SUPFAM" id="SSF55729">
    <property type="entry name" value="Acyl-CoA N-acyltransferases (Nat)"/>
    <property type="match status" value="1"/>
</dbReference>
<evidence type="ECO:0000256" key="4">
    <source>
        <dbReference type="ARBA" id="ARBA00022927"/>
    </source>
</evidence>
<reference evidence="7" key="1">
    <citation type="submission" date="2021-03" db="EMBL/GenBank/DDBJ databases">
        <title>Draft genome sequence of rust myrtle Austropuccinia psidii MF-1, a brazilian biotype.</title>
        <authorList>
            <person name="Quecine M.C."/>
            <person name="Pachon D.M.R."/>
            <person name="Bonatelli M.L."/>
            <person name="Correr F.H."/>
            <person name="Franceschini L.M."/>
            <person name="Leite T.F."/>
            <person name="Margarido G.R.A."/>
            <person name="Almeida C.A."/>
            <person name="Ferrarezi J.A."/>
            <person name="Labate C.A."/>
        </authorList>
    </citation>
    <scope>NUCLEOTIDE SEQUENCE</scope>
    <source>
        <strain evidence="7">MF-1</strain>
    </source>
</reference>
<dbReference type="GO" id="GO:0005085">
    <property type="term" value="F:guanyl-nucleotide exchange factor activity"/>
    <property type="evidence" value="ECO:0007669"/>
    <property type="project" value="UniProtKB-KW"/>
</dbReference>
<dbReference type="InterPro" id="IPR051635">
    <property type="entry name" value="SNAT-like"/>
</dbReference>
<dbReference type="InterPro" id="IPR000182">
    <property type="entry name" value="GNAT_dom"/>
</dbReference>
<evidence type="ECO:0000259" key="6">
    <source>
        <dbReference type="PROSITE" id="PS51186"/>
    </source>
</evidence>
<dbReference type="Proteomes" id="UP000765509">
    <property type="component" value="Unassembled WGS sequence"/>
</dbReference>
<dbReference type="GO" id="GO:0015031">
    <property type="term" value="P:protein transport"/>
    <property type="evidence" value="ECO:0007669"/>
    <property type="project" value="UniProtKB-KW"/>
</dbReference>
<dbReference type="InterPro" id="IPR016181">
    <property type="entry name" value="Acyl_CoA_acyltransferase"/>
</dbReference>
<dbReference type="PANTHER" id="PTHR10908:SF0">
    <property type="entry name" value="SEROTONIN N-ACETYLTRANSFERASE"/>
    <property type="match status" value="1"/>
</dbReference>
<name>A0A9Q3I930_9BASI</name>
<dbReference type="Pfam" id="PF04421">
    <property type="entry name" value="Mss4"/>
    <property type="match status" value="1"/>
</dbReference>
<evidence type="ECO:0000256" key="3">
    <source>
        <dbReference type="ARBA" id="ARBA00022679"/>
    </source>
</evidence>
<evidence type="ECO:0000313" key="7">
    <source>
        <dbReference type="EMBL" id="MBW0531612.1"/>
    </source>
</evidence>
<comment type="caution">
    <text evidence="7">The sequence shown here is derived from an EMBL/GenBank/DDBJ whole genome shotgun (WGS) entry which is preliminary data.</text>
</comment>
<dbReference type="GO" id="GO:0005737">
    <property type="term" value="C:cytoplasm"/>
    <property type="evidence" value="ECO:0007669"/>
    <property type="project" value="TreeGrafter"/>
</dbReference>
<keyword evidence="5" id="KW-0012">Acyltransferase</keyword>
<evidence type="ECO:0000256" key="1">
    <source>
        <dbReference type="ARBA" id="ARBA00022448"/>
    </source>
</evidence>
<dbReference type="PANTHER" id="PTHR10908">
    <property type="entry name" value="SEROTONIN N-ACETYLTRANSFERASE"/>
    <property type="match status" value="1"/>
</dbReference>
<dbReference type="InterPro" id="IPR011323">
    <property type="entry name" value="Mss4/transl-control_tumour"/>
</dbReference>
<accession>A0A9Q3I930</accession>
<keyword evidence="2" id="KW-0344">Guanine-nucleotide releasing factor</keyword>
<dbReference type="Gene3D" id="2.170.150.10">
    <property type="entry name" value="Metal Binding Protein, Guanine Nucleotide Exchange Factor, Chain A"/>
    <property type="match status" value="1"/>
</dbReference>
<gene>
    <name evidence="7" type="ORF">O181_071327</name>
</gene>
<dbReference type="Pfam" id="PF00583">
    <property type="entry name" value="Acetyltransf_1"/>
    <property type="match status" value="1"/>
</dbReference>
<dbReference type="AlphaFoldDB" id="A0A9Q3I930"/>